<name>A0A1G8GDC6_9PROT</name>
<dbReference type="AlphaFoldDB" id="A0A1G8GDC6"/>
<dbReference type="EMBL" id="FNCV01000024">
    <property type="protein sequence ID" value="SDH92311.1"/>
    <property type="molecule type" value="Genomic_DNA"/>
</dbReference>
<evidence type="ECO:0000256" key="1">
    <source>
        <dbReference type="SAM" id="MobiDB-lite"/>
    </source>
</evidence>
<accession>A0A1G8GDC6</accession>
<feature type="region of interest" description="Disordered" evidence="1">
    <location>
        <begin position="41"/>
        <end position="62"/>
    </location>
</feature>
<organism evidence="2 3">
    <name type="scientific">Roseospirillum parvum</name>
    <dbReference type="NCBI Taxonomy" id="83401"/>
    <lineage>
        <taxon>Bacteria</taxon>
        <taxon>Pseudomonadati</taxon>
        <taxon>Pseudomonadota</taxon>
        <taxon>Alphaproteobacteria</taxon>
        <taxon>Rhodospirillales</taxon>
        <taxon>Rhodospirillaceae</taxon>
        <taxon>Roseospirillum</taxon>
    </lineage>
</organism>
<evidence type="ECO:0000313" key="2">
    <source>
        <dbReference type="EMBL" id="SDH92311.1"/>
    </source>
</evidence>
<protein>
    <submittedName>
        <fullName evidence="2">Uncharacterized protein</fullName>
    </submittedName>
</protein>
<dbReference type="OrthoDB" id="7305455at2"/>
<dbReference type="STRING" id="83401.SAMN05421742_1247"/>
<feature type="compositionally biased region" description="Low complexity" evidence="1">
    <location>
        <begin position="50"/>
        <end position="62"/>
    </location>
</feature>
<reference evidence="3" key="1">
    <citation type="submission" date="2016-10" db="EMBL/GenBank/DDBJ databases">
        <authorList>
            <person name="Varghese N."/>
            <person name="Submissions S."/>
        </authorList>
    </citation>
    <scope>NUCLEOTIDE SEQUENCE [LARGE SCALE GENOMIC DNA]</scope>
    <source>
        <strain evidence="3">930I</strain>
    </source>
</reference>
<evidence type="ECO:0000313" key="3">
    <source>
        <dbReference type="Proteomes" id="UP000217076"/>
    </source>
</evidence>
<proteinExistence type="predicted"/>
<keyword evidence="3" id="KW-1185">Reference proteome</keyword>
<dbReference type="Proteomes" id="UP000217076">
    <property type="component" value="Unassembled WGS sequence"/>
</dbReference>
<sequence length="121" mass="12769">MSQYMVSSDMAVRVGGRLYHEGETLTMDPALAAPLMAQGRLRSHTPVVEPPATDTTDPATATDGATDLLAAIGQLEPGNPDHWTKDGRPDARALAAVVGREVSAAERDAVWEASHHAMKGP</sequence>
<gene>
    <name evidence="2" type="ORF">SAMN05421742_1247</name>
</gene>
<dbReference type="RefSeq" id="WP_092622064.1">
    <property type="nucleotide sequence ID" value="NZ_FNCV01000024.1"/>
</dbReference>